<keyword evidence="3" id="KW-0804">Transcription</keyword>
<evidence type="ECO:0000256" key="2">
    <source>
        <dbReference type="ARBA" id="ARBA00023125"/>
    </source>
</evidence>
<dbReference type="NCBIfam" id="NF033788">
    <property type="entry name" value="HTH_metalloreg"/>
    <property type="match status" value="1"/>
</dbReference>
<dbReference type="SUPFAM" id="SSF46785">
    <property type="entry name" value="Winged helix' DNA-binding domain"/>
    <property type="match status" value="1"/>
</dbReference>
<gene>
    <name evidence="5" type="ORF">TST_1736</name>
</gene>
<dbReference type="STRING" id="1298851.TST_1736"/>
<dbReference type="InterPro" id="IPR036388">
    <property type="entry name" value="WH-like_DNA-bd_sf"/>
</dbReference>
<dbReference type="Proteomes" id="UP000063234">
    <property type="component" value="Chromosome"/>
</dbReference>
<proteinExistence type="predicted"/>
<dbReference type="KEGG" id="ttk:TST_1736"/>
<dbReference type="OrthoDB" id="9802016at2"/>
<dbReference type="RefSeq" id="WP_068550685.1">
    <property type="nucleotide sequence ID" value="NZ_AP013035.1"/>
</dbReference>
<dbReference type="InterPro" id="IPR011991">
    <property type="entry name" value="ArsR-like_HTH"/>
</dbReference>
<dbReference type="InterPro" id="IPR051011">
    <property type="entry name" value="Metal_resp_trans_reg"/>
</dbReference>
<keyword evidence="2" id="KW-0238">DNA-binding</keyword>
<dbReference type="GO" id="GO:0003700">
    <property type="term" value="F:DNA-binding transcription factor activity"/>
    <property type="evidence" value="ECO:0007669"/>
    <property type="project" value="InterPro"/>
</dbReference>
<sequence length="96" mass="11269">MDNNSRFFEEAAEYLKALAHPTRLRILEFLLREKETCVKSLWEELGLQQSNVSQHLAMMKQRGIIDSRKDGVKTCYWIADSLAPKIYQMLKETFSE</sequence>
<dbReference type="InterPro" id="IPR001845">
    <property type="entry name" value="HTH_ArsR_DNA-bd_dom"/>
</dbReference>
<evidence type="ECO:0000313" key="6">
    <source>
        <dbReference type="Proteomes" id="UP000063234"/>
    </source>
</evidence>
<organism evidence="5 6">
    <name type="scientific">Thermosulfidibacter takaii (strain DSM 17441 / JCM 13301 / NBRC 103674 / ABI70S6)</name>
    <dbReference type="NCBI Taxonomy" id="1298851"/>
    <lineage>
        <taxon>Bacteria</taxon>
        <taxon>Pseudomonadati</taxon>
        <taxon>Thermosulfidibacterota</taxon>
        <taxon>Thermosulfidibacteria</taxon>
        <taxon>Thermosulfidibacterales</taxon>
        <taxon>Thermosulfidibacteraceae</taxon>
    </lineage>
</organism>
<dbReference type="SMART" id="SM00418">
    <property type="entry name" value="HTH_ARSR"/>
    <property type="match status" value="1"/>
</dbReference>
<dbReference type="AlphaFoldDB" id="A0A0S3QW25"/>
<dbReference type="Pfam" id="PF01022">
    <property type="entry name" value="HTH_5"/>
    <property type="match status" value="1"/>
</dbReference>
<dbReference type="EMBL" id="AP013035">
    <property type="protein sequence ID" value="BAT72520.1"/>
    <property type="molecule type" value="Genomic_DNA"/>
</dbReference>
<evidence type="ECO:0000256" key="3">
    <source>
        <dbReference type="ARBA" id="ARBA00023163"/>
    </source>
</evidence>
<dbReference type="GO" id="GO:0003677">
    <property type="term" value="F:DNA binding"/>
    <property type="evidence" value="ECO:0007669"/>
    <property type="project" value="UniProtKB-KW"/>
</dbReference>
<dbReference type="PANTHER" id="PTHR43132:SF2">
    <property type="entry name" value="ARSENICAL RESISTANCE OPERON REPRESSOR ARSR-RELATED"/>
    <property type="match status" value="1"/>
</dbReference>
<evidence type="ECO:0000256" key="1">
    <source>
        <dbReference type="ARBA" id="ARBA00023015"/>
    </source>
</evidence>
<feature type="domain" description="HTH arsR-type" evidence="4">
    <location>
        <begin position="3"/>
        <end position="96"/>
    </location>
</feature>
<dbReference type="PRINTS" id="PR00778">
    <property type="entry name" value="HTHARSR"/>
</dbReference>
<keyword evidence="1" id="KW-0805">Transcription regulation</keyword>
<evidence type="ECO:0000313" key="5">
    <source>
        <dbReference type="EMBL" id="BAT72520.1"/>
    </source>
</evidence>
<dbReference type="CDD" id="cd00090">
    <property type="entry name" value="HTH_ARSR"/>
    <property type="match status" value="1"/>
</dbReference>
<evidence type="ECO:0000259" key="4">
    <source>
        <dbReference type="PROSITE" id="PS50987"/>
    </source>
</evidence>
<protein>
    <submittedName>
        <fullName evidence="5">ArsR family transcriptional regulator</fullName>
    </submittedName>
</protein>
<reference evidence="6" key="1">
    <citation type="journal article" date="2018" name="Science">
        <title>A primordial and reversible TCA cycle in a facultatively chemolithoautotrophic thermophile.</title>
        <authorList>
            <person name="Nunoura T."/>
            <person name="Chikaraishi Y."/>
            <person name="Izaki R."/>
            <person name="Suwa T."/>
            <person name="Sato T."/>
            <person name="Harada T."/>
            <person name="Mori K."/>
            <person name="Kato Y."/>
            <person name="Miyazaki M."/>
            <person name="Shimamura S."/>
            <person name="Yanagawa K."/>
            <person name="Shuto A."/>
            <person name="Ohkouchi N."/>
            <person name="Fujita N."/>
            <person name="Takaki Y."/>
            <person name="Atomi H."/>
            <person name="Takai K."/>
        </authorList>
    </citation>
    <scope>NUCLEOTIDE SEQUENCE [LARGE SCALE GENOMIC DNA]</scope>
    <source>
        <strain evidence="6">DSM 17441 / JCM 13301 / NBRC 103674 / ABI70S6</strain>
    </source>
</reference>
<name>A0A0S3QW25_THET7</name>
<dbReference type="Gene3D" id="1.10.10.10">
    <property type="entry name" value="Winged helix-like DNA-binding domain superfamily/Winged helix DNA-binding domain"/>
    <property type="match status" value="1"/>
</dbReference>
<dbReference type="PANTHER" id="PTHR43132">
    <property type="entry name" value="ARSENICAL RESISTANCE OPERON REPRESSOR ARSR-RELATED"/>
    <property type="match status" value="1"/>
</dbReference>
<keyword evidence="6" id="KW-1185">Reference proteome</keyword>
<dbReference type="InterPro" id="IPR036390">
    <property type="entry name" value="WH_DNA-bd_sf"/>
</dbReference>
<dbReference type="PROSITE" id="PS50987">
    <property type="entry name" value="HTH_ARSR_2"/>
    <property type="match status" value="1"/>
</dbReference>
<accession>A0A0S3QW25</accession>